<name>A0AAX4FQ51_XANEU</name>
<evidence type="ECO:0000313" key="3">
    <source>
        <dbReference type="Proteomes" id="UP001304429"/>
    </source>
</evidence>
<organism evidence="2 3">
    <name type="scientific">Xanthomonas euvesicatoria</name>
    <dbReference type="NCBI Taxonomy" id="456327"/>
    <lineage>
        <taxon>Bacteria</taxon>
        <taxon>Pseudomonadati</taxon>
        <taxon>Pseudomonadota</taxon>
        <taxon>Gammaproteobacteria</taxon>
        <taxon>Lysobacterales</taxon>
        <taxon>Lysobacteraceae</taxon>
        <taxon>Xanthomonas</taxon>
    </lineage>
</organism>
<proteinExistence type="predicted"/>
<accession>A0AAX4FQ51</accession>
<dbReference type="AlphaFoldDB" id="A0AAX4FQ51"/>
<feature type="region of interest" description="Disordered" evidence="1">
    <location>
        <begin position="1"/>
        <end position="26"/>
    </location>
</feature>
<dbReference type="Proteomes" id="UP001304429">
    <property type="component" value="Chromosome"/>
</dbReference>
<dbReference type="RefSeq" id="WP_235658041.1">
    <property type="nucleotide sequence ID" value="NZ_CP137532.1"/>
</dbReference>
<dbReference type="EMBL" id="CP137539">
    <property type="protein sequence ID" value="WOP58741.1"/>
    <property type="molecule type" value="Genomic_DNA"/>
</dbReference>
<gene>
    <name evidence="2" type="ORF">R5577_14440</name>
</gene>
<sequence>MKSTSNAGRLRSGDDNGKAMRGGLHSSRDLKHKTIIHLRNLDTPRCSLSGTCKRDSEGQPGQDTPMPCDSPVLIDACVHVLQTPAMRRRSGVQSDCDCNRDDPRADAATGMGAPSACLAMAAGQLQCSHALQHCIYIGAKMQTQAVAPAPSRRIRALTRLPADSLGYLPRCGMCPATLAHHRAPAARNGLA</sequence>
<reference evidence="2" key="1">
    <citation type="submission" date="2023-10" db="EMBL/GenBank/DDBJ databases">
        <title>Comparative Genomic Analysis of Tomato Bacterial Spot Xanthomonads Reveals A New Lineage of Xanthomonas euvesicatoria.</title>
        <authorList>
            <person name="Huang C.-J."/>
            <person name="Wu T.-L."/>
            <person name="Wu Y.-L."/>
            <person name="Wang R.-S."/>
            <person name="Lin Y.-C."/>
        </authorList>
    </citation>
    <scope>NUCLEOTIDE SEQUENCE</scope>
    <source>
        <strain evidence="2">T0319-01</strain>
    </source>
</reference>
<evidence type="ECO:0000313" key="2">
    <source>
        <dbReference type="EMBL" id="WOP58741.1"/>
    </source>
</evidence>
<protein>
    <submittedName>
        <fullName evidence="2">Uncharacterized protein</fullName>
    </submittedName>
</protein>
<evidence type="ECO:0000256" key="1">
    <source>
        <dbReference type="SAM" id="MobiDB-lite"/>
    </source>
</evidence>